<accession>A0ABR1TYL4</accession>
<name>A0ABR1TYL4_9PEZI</name>
<comment type="caution">
    <text evidence="2">The sequence shown here is derived from an EMBL/GenBank/DDBJ whole genome shotgun (WGS) entry which is preliminary data.</text>
</comment>
<sequence>MPGSSLLNSDHFQETNHQPEAVQKSSILCSMAHPTSNFWRRCDLGAVLERRFGYDDQDDDPSVVHMSQEELDDLRRWKRGTNNMLRLQTLEKESAHAWVEFKSTLSQQQLLSWKLLTEWLNGAYHPKVLADAAQRAIYSGRPGQRREDGLSLHPEFPNDAMIDQCVYQHQLSELYAAELLDYFPDNEDEVYVEYFINLLEARRRSAFNFAVSQAISHASYLRWFGDPENGTRIEPSPEIQRPFHYPASLMEVCPWVTQTGTGEDGLPYYLWDTVGQCTIETSRLPDPKPTYTCISHTWGRWTTASTSKLDQVPWEIPGNSVFAVQRIPDILGTLRERICTRYVWLDLVCIPQTREGELGRIAEREIGRQAAIFRESAACLAWLNYIDDWDAENYLIEWMSCQFLRLTIDPRFYEHASSKHDAPWRESDKRPLQLTNHPFHVKYLGGDEFSDTPGGQVTRDKEVLSKALNKPSPWFSSLWTLQEACFCPHLTFVSRNLTPLLDASGKPISMERLLHWRRHFISLCTNPICAARSGRSAADWGIRLYNLMVENFFRSNSDVSPTGILIQGNARQCTGRRAEAIMSATGVLDWWDNPDVDKDSHLVLGMYPLAFVREAAKKFGPGFVLARKEIGAPRHSLRYLLGRERGSMMPFEKRDQARARGKRDVDMYPLKAQEAEWHPSFSHWEILESGSVLISRASILRKKAYGRIWTHVPAQVFISWRETPLIKRDATMVGLRDWLAEQSSMYYTYAIMVSKSIGMILQGLSTPGLGRRKLIKTGCFKVRGNASLPDADDWIESQDVSWVPERKVNWIVL</sequence>
<evidence type="ECO:0000313" key="2">
    <source>
        <dbReference type="EMBL" id="KAK8051734.1"/>
    </source>
</evidence>
<feature type="domain" description="Heterokaryon incompatibility" evidence="1">
    <location>
        <begin position="291"/>
        <end position="483"/>
    </location>
</feature>
<dbReference type="InterPro" id="IPR010730">
    <property type="entry name" value="HET"/>
</dbReference>
<dbReference type="InterPro" id="IPR052895">
    <property type="entry name" value="HetReg/Transcr_Mod"/>
</dbReference>
<gene>
    <name evidence="2" type="ORF">PG993_003119</name>
</gene>
<proteinExistence type="predicted"/>
<evidence type="ECO:0000313" key="3">
    <source>
        <dbReference type="Proteomes" id="UP001444661"/>
    </source>
</evidence>
<evidence type="ECO:0000259" key="1">
    <source>
        <dbReference type="Pfam" id="PF06985"/>
    </source>
</evidence>
<dbReference type="EMBL" id="JAQQWK010000002">
    <property type="protein sequence ID" value="KAK8051734.1"/>
    <property type="molecule type" value="Genomic_DNA"/>
</dbReference>
<keyword evidence="3" id="KW-1185">Reference proteome</keyword>
<dbReference type="PANTHER" id="PTHR24148">
    <property type="entry name" value="ANKYRIN REPEAT DOMAIN-CONTAINING PROTEIN 39 HOMOLOG-RELATED"/>
    <property type="match status" value="1"/>
</dbReference>
<reference evidence="2 3" key="1">
    <citation type="submission" date="2023-01" db="EMBL/GenBank/DDBJ databases">
        <title>Analysis of 21 Apiospora genomes using comparative genomics revels a genus with tremendous synthesis potential of carbohydrate active enzymes and secondary metabolites.</title>
        <authorList>
            <person name="Sorensen T."/>
        </authorList>
    </citation>
    <scope>NUCLEOTIDE SEQUENCE [LARGE SCALE GENOMIC DNA]</scope>
    <source>
        <strain evidence="2 3">CBS 33761</strain>
    </source>
</reference>
<protein>
    <recommendedName>
        <fullName evidence="1">Heterokaryon incompatibility domain-containing protein</fullName>
    </recommendedName>
</protein>
<dbReference type="PANTHER" id="PTHR24148:SF64">
    <property type="entry name" value="HETEROKARYON INCOMPATIBILITY DOMAIN-CONTAINING PROTEIN"/>
    <property type="match status" value="1"/>
</dbReference>
<dbReference type="Pfam" id="PF06985">
    <property type="entry name" value="HET"/>
    <property type="match status" value="1"/>
</dbReference>
<organism evidence="2 3">
    <name type="scientific">Apiospora rasikravindrae</name>
    <dbReference type="NCBI Taxonomy" id="990691"/>
    <lineage>
        <taxon>Eukaryota</taxon>
        <taxon>Fungi</taxon>
        <taxon>Dikarya</taxon>
        <taxon>Ascomycota</taxon>
        <taxon>Pezizomycotina</taxon>
        <taxon>Sordariomycetes</taxon>
        <taxon>Xylariomycetidae</taxon>
        <taxon>Amphisphaeriales</taxon>
        <taxon>Apiosporaceae</taxon>
        <taxon>Apiospora</taxon>
    </lineage>
</organism>
<dbReference type="Proteomes" id="UP001444661">
    <property type="component" value="Unassembled WGS sequence"/>
</dbReference>